<evidence type="ECO:0000313" key="3">
    <source>
        <dbReference type="Proteomes" id="UP001314170"/>
    </source>
</evidence>
<reference evidence="2 3" key="1">
    <citation type="submission" date="2024-01" db="EMBL/GenBank/DDBJ databases">
        <authorList>
            <person name="Waweru B."/>
        </authorList>
    </citation>
    <scope>NUCLEOTIDE SEQUENCE [LARGE SCALE GENOMIC DNA]</scope>
</reference>
<comment type="caution">
    <text evidence="2">The sequence shown here is derived from an EMBL/GenBank/DDBJ whole genome shotgun (WGS) entry which is preliminary data.</text>
</comment>
<protein>
    <submittedName>
        <fullName evidence="2">Uncharacterized protein</fullName>
    </submittedName>
</protein>
<feature type="chain" id="PRO_5043640119" evidence="1">
    <location>
        <begin position="31"/>
        <end position="137"/>
    </location>
</feature>
<dbReference type="EMBL" id="CAWUPB010000246">
    <property type="protein sequence ID" value="CAK7324148.1"/>
    <property type="molecule type" value="Genomic_DNA"/>
</dbReference>
<accession>A0AAV1QRC2</accession>
<keyword evidence="1" id="KW-0732">Signal</keyword>
<proteinExistence type="predicted"/>
<keyword evidence="3" id="KW-1185">Reference proteome</keyword>
<feature type="signal peptide" evidence="1">
    <location>
        <begin position="1"/>
        <end position="30"/>
    </location>
</feature>
<gene>
    <name evidence="2" type="ORF">DCAF_LOCUS1785</name>
</gene>
<organism evidence="2 3">
    <name type="scientific">Dovyalis caffra</name>
    <dbReference type="NCBI Taxonomy" id="77055"/>
    <lineage>
        <taxon>Eukaryota</taxon>
        <taxon>Viridiplantae</taxon>
        <taxon>Streptophyta</taxon>
        <taxon>Embryophyta</taxon>
        <taxon>Tracheophyta</taxon>
        <taxon>Spermatophyta</taxon>
        <taxon>Magnoliopsida</taxon>
        <taxon>eudicotyledons</taxon>
        <taxon>Gunneridae</taxon>
        <taxon>Pentapetalae</taxon>
        <taxon>rosids</taxon>
        <taxon>fabids</taxon>
        <taxon>Malpighiales</taxon>
        <taxon>Salicaceae</taxon>
        <taxon>Flacourtieae</taxon>
        <taxon>Dovyalis</taxon>
    </lineage>
</organism>
<evidence type="ECO:0000313" key="2">
    <source>
        <dbReference type="EMBL" id="CAK7324148.1"/>
    </source>
</evidence>
<name>A0AAV1QRC2_9ROSI</name>
<dbReference type="Proteomes" id="UP001314170">
    <property type="component" value="Unassembled WGS sequence"/>
</dbReference>
<evidence type="ECO:0000256" key="1">
    <source>
        <dbReference type="SAM" id="SignalP"/>
    </source>
</evidence>
<sequence>MFVRRSQLFVALTAAFLLLLICLQVQTCSAKTNDHLCPPSSCGNLRNIRLYFLAGKDHVQFINYNNYTIRVADANINKDDCSSPPQYPLVQANYSYYDDQYDTHPEHWSYENETKKLMVLMKCENPVSSPLYVKAAP</sequence>
<dbReference type="AlphaFoldDB" id="A0AAV1QRC2"/>